<sequence>MVKDTNKNIIGAMQNIGKELLLSFYEVKFRDESIKIYEVTKKHYVHLLIFLDNRQIGQIEKSLIRQNNLDQYTLFLLDKYSRFKDILILFVGYFDNWNYSGTGEFVMKKKEIVWEWTYSKANEKYNKKWLQENFDISEEHKLAIENEEMGLIVKILFVILGLAGLSVLVFAIVVRFN</sequence>
<accession>A0A494XZI9</accession>
<dbReference type="EMBL" id="RBZM01000004">
    <property type="protein sequence ID" value="RKP55399.1"/>
    <property type="molecule type" value="Genomic_DNA"/>
</dbReference>
<reference evidence="2 3" key="1">
    <citation type="submission" date="2018-10" db="EMBL/GenBank/DDBJ databases">
        <title>Cohnella sp. M2MS4P-1, whole genome shotgun sequence.</title>
        <authorList>
            <person name="Tuo L."/>
        </authorList>
    </citation>
    <scope>NUCLEOTIDE SEQUENCE [LARGE SCALE GENOMIC DNA]</scope>
    <source>
        <strain evidence="2 3">M2MS4P-1</strain>
    </source>
</reference>
<dbReference type="OrthoDB" id="2063122at2"/>
<evidence type="ECO:0000313" key="2">
    <source>
        <dbReference type="EMBL" id="RKP55399.1"/>
    </source>
</evidence>
<keyword evidence="1" id="KW-1133">Transmembrane helix</keyword>
<proteinExistence type="predicted"/>
<feature type="transmembrane region" description="Helical" evidence="1">
    <location>
        <begin position="151"/>
        <end position="174"/>
    </location>
</feature>
<evidence type="ECO:0000256" key="1">
    <source>
        <dbReference type="SAM" id="Phobius"/>
    </source>
</evidence>
<name>A0A494XZI9_9BACL</name>
<keyword evidence="1" id="KW-0812">Transmembrane</keyword>
<gene>
    <name evidence="2" type="ORF">D7Z26_09410</name>
</gene>
<dbReference type="RefSeq" id="WP_120976117.1">
    <property type="nucleotide sequence ID" value="NZ_RBZM01000004.1"/>
</dbReference>
<dbReference type="Proteomes" id="UP000282076">
    <property type="component" value="Unassembled WGS sequence"/>
</dbReference>
<keyword evidence="3" id="KW-1185">Reference proteome</keyword>
<dbReference type="AlphaFoldDB" id="A0A494XZI9"/>
<organism evidence="2 3">
    <name type="scientific">Cohnella endophytica</name>
    <dbReference type="NCBI Taxonomy" id="2419778"/>
    <lineage>
        <taxon>Bacteria</taxon>
        <taxon>Bacillati</taxon>
        <taxon>Bacillota</taxon>
        <taxon>Bacilli</taxon>
        <taxon>Bacillales</taxon>
        <taxon>Paenibacillaceae</taxon>
        <taxon>Cohnella</taxon>
    </lineage>
</organism>
<evidence type="ECO:0000313" key="3">
    <source>
        <dbReference type="Proteomes" id="UP000282076"/>
    </source>
</evidence>
<comment type="caution">
    <text evidence="2">The sequence shown here is derived from an EMBL/GenBank/DDBJ whole genome shotgun (WGS) entry which is preliminary data.</text>
</comment>
<protein>
    <submittedName>
        <fullName evidence="2">Uncharacterized protein</fullName>
    </submittedName>
</protein>
<keyword evidence="1" id="KW-0472">Membrane</keyword>